<accession>A0A022VTH8</accession>
<evidence type="ECO:0000313" key="2">
    <source>
        <dbReference type="EMBL" id="EZF49028.1"/>
    </source>
</evidence>
<dbReference type="Pfam" id="PF13649">
    <property type="entry name" value="Methyltransf_25"/>
    <property type="match status" value="1"/>
</dbReference>
<feature type="domain" description="Methyltransferase" evidence="1">
    <location>
        <begin position="58"/>
        <end position="170"/>
    </location>
</feature>
<protein>
    <recommendedName>
        <fullName evidence="1">Methyltransferase domain-containing protein</fullName>
    </recommendedName>
</protein>
<dbReference type="CDD" id="cd02440">
    <property type="entry name" value="AdoMet_MTases"/>
    <property type="match status" value="1"/>
</dbReference>
<sequence>MDSEERSKTLYGSPYMAEFYELHWATGLGLEDVELVYWPAFVEMFSKHPRDGRQFTFVDIGTGGGRAILGLLDKAGAESFEIPPGSAQFIGMDIEQHMLDLAAREALKHPGIPPVTWSLGSALALDELPALADQKTTADMLIFTYGSIVHLTGDGELEKFFSQLSSVLTPESGRAYIDFVDEFLVPHGGEMPESRDAFSDLPVESLTAEVKSIQWPGITYQMETLGFATVDNLSVMDTRVRAVRDADKSVVESNTVKERMRRFKEDHVQAASQAAGLMLLEKKRCNQNSVFVFHKPL</sequence>
<dbReference type="Gene3D" id="3.40.50.150">
    <property type="entry name" value="Vaccinia Virus protein VP39"/>
    <property type="match status" value="1"/>
</dbReference>
<dbReference type="SUPFAM" id="SSF53335">
    <property type="entry name" value="S-adenosyl-L-methionine-dependent methyltransferases"/>
    <property type="match status" value="1"/>
</dbReference>
<dbReference type="EMBL" id="KK207910">
    <property type="protein sequence ID" value="EZF49028.1"/>
    <property type="molecule type" value="Genomic_DNA"/>
</dbReference>
<dbReference type="Proteomes" id="UP000023758">
    <property type="component" value="Unassembled WGS sequence"/>
</dbReference>
<reference evidence="2" key="1">
    <citation type="submission" date="2014-02" db="EMBL/GenBank/DDBJ databases">
        <title>The Genome Sequence of Trichophyton rubrum (morphotype fischeri) CBS 288.86.</title>
        <authorList>
            <consortium name="The Broad Institute Genomics Platform"/>
            <person name="Cuomo C.A."/>
            <person name="White T.C."/>
            <person name="Graser Y."/>
            <person name="Martinez-Rossi N."/>
            <person name="Heitman J."/>
            <person name="Young S.K."/>
            <person name="Zeng Q."/>
            <person name="Gargeya S."/>
            <person name="Abouelleil A."/>
            <person name="Alvarado L."/>
            <person name="Chapman S.B."/>
            <person name="Gainer-Dewar J."/>
            <person name="Goldberg J."/>
            <person name="Griggs A."/>
            <person name="Gujja S."/>
            <person name="Hansen M."/>
            <person name="Howarth C."/>
            <person name="Imamovic A."/>
            <person name="Larimer J."/>
            <person name="Martinez D."/>
            <person name="Murphy C."/>
            <person name="Pearson M.D."/>
            <person name="Persinoti G."/>
            <person name="Poon T."/>
            <person name="Priest M."/>
            <person name="Roberts A.D."/>
            <person name="Saif S."/>
            <person name="Shea T.D."/>
            <person name="Sykes S.N."/>
            <person name="Wortman J."/>
            <person name="Nusbaum C."/>
            <person name="Birren B."/>
        </authorList>
    </citation>
    <scope>NUCLEOTIDE SEQUENCE [LARGE SCALE GENOMIC DNA]</scope>
    <source>
        <strain evidence="2">CBS 288.86</strain>
    </source>
</reference>
<gene>
    <name evidence="2" type="ORF">H103_07337</name>
</gene>
<dbReference type="HOGENOM" id="CLU_056019_0_0_1"/>
<name>A0A022VTH8_TRIRU</name>
<proteinExistence type="predicted"/>
<evidence type="ECO:0000259" key="1">
    <source>
        <dbReference type="Pfam" id="PF13649"/>
    </source>
</evidence>
<organism evidence="2">
    <name type="scientific">Trichophyton rubrum CBS 288.86</name>
    <dbReference type="NCBI Taxonomy" id="1215330"/>
    <lineage>
        <taxon>Eukaryota</taxon>
        <taxon>Fungi</taxon>
        <taxon>Dikarya</taxon>
        <taxon>Ascomycota</taxon>
        <taxon>Pezizomycotina</taxon>
        <taxon>Eurotiomycetes</taxon>
        <taxon>Eurotiomycetidae</taxon>
        <taxon>Onygenales</taxon>
        <taxon>Arthrodermataceae</taxon>
        <taxon>Trichophyton</taxon>
    </lineage>
</organism>
<dbReference type="InterPro" id="IPR029063">
    <property type="entry name" value="SAM-dependent_MTases_sf"/>
</dbReference>
<dbReference type="InterPro" id="IPR041698">
    <property type="entry name" value="Methyltransf_25"/>
</dbReference>
<dbReference type="OrthoDB" id="5339271at2759"/>
<dbReference type="AlphaFoldDB" id="A0A022VTH8"/>